<name>A0A9E3ZSE8_9ENTE</name>
<gene>
    <name evidence="4" type="ORF">K8V42_00445</name>
</gene>
<dbReference type="InterPro" id="IPR008490">
    <property type="entry name" value="Transposase_InsH_N"/>
</dbReference>
<dbReference type="GO" id="GO:0003677">
    <property type="term" value="F:DNA binding"/>
    <property type="evidence" value="ECO:0007669"/>
    <property type="project" value="InterPro"/>
</dbReference>
<protein>
    <submittedName>
        <fullName evidence="4">IS1182 family transposase</fullName>
    </submittedName>
</protein>
<dbReference type="GO" id="GO:0004803">
    <property type="term" value="F:transposase activity"/>
    <property type="evidence" value="ECO:0007669"/>
    <property type="project" value="InterPro"/>
</dbReference>
<accession>A0A9E3ZSE8</accession>
<dbReference type="Pfam" id="PF05598">
    <property type="entry name" value="DUF772"/>
    <property type="match status" value="1"/>
</dbReference>
<feature type="domain" description="Transposase InsH N-terminal" evidence="3">
    <location>
        <begin position="22"/>
        <end position="102"/>
    </location>
</feature>
<dbReference type="PANTHER" id="PTHR33408:SF2">
    <property type="entry name" value="TRANSPOSASE DDE DOMAIN-CONTAINING PROTEIN"/>
    <property type="match status" value="1"/>
</dbReference>
<evidence type="ECO:0000313" key="5">
    <source>
        <dbReference type="Proteomes" id="UP000813384"/>
    </source>
</evidence>
<evidence type="ECO:0000256" key="1">
    <source>
        <dbReference type="SAM" id="Coils"/>
    </source>
</evidence>
<dbReference type="InterPro" id="IPR047629">
    <property type="entry name" value="IS1182_transpos"/>
</dbReference>
<dbReference type="Proteomes" id="UP000813384">
    <property type="component" value="Unassembled WGS sequence"/>
</dbReference>
<dbReference type="AlphaFoldDB" id="A0A9E3ZSE8"/>
<dbReference type="GO" id="GO:0006313">
    <property type="term" value="P:DNA transposition"/>
    <property type="evidence" value="ECO:0007669"/>
    <property type="project" value="InterPro"/>
</dbReference>
<keyword evidence="1" id="KW-0175">Coiled coil</keyword>
<comment type="caution">
    <text evidence="4">The sequence shown here is derived from an EMBL/GenBank/DDBJ whole genome shotgun (WGS) entry which is preliminary data.</text>
</comment>
<evidence type="ECO:0000313" key="4">
    <source>
        <dbReference type="EMBL" id="MCC9272763.1"/>
    </source>
</evidence>
<dbReference type="InterPro" id="IPR002559">
    <property type="entry name" value="Transposase_11"/>
</dbReference>
<dbReference type="PANTHER" id="PTHR33408">
    <property type="entry name" value="TRANSPOSASE"/>
    <property type="match status" value="1"/>
</dbReference>
<feature type="coiled-coil region" evidence="1">
    <location>
        <begin position="188"/>
        <end position="215"/>
    </location>
</feature>
<dbReference type="Pfam" id="PF01609">
    <property type="entry name" value="DDE_Tnp_1"/>
    <property type="match status" value="1"/>
</dbReference>
<dbReference type="EMBL" id="JAJJVO010000007">
    <property type="protein sequence ID" value="MCC9272763.1"/>
    <property type="molecule type" value="Genomic_DNA"/>
</dbReference>
<reference evidence="4" key="1">
    <citation type="journal article" date="2021" name="PeerJ">
        <title>Extensive microbial diversity within the chicken gut microbiome revealed by metagenomics and culture.</title>
        <authorList>
            <person name="Gilroy R."/>
            <person name="Ravi A."/>
            <person name="Getino M."/>
            <person name="Pursley I."/>
            <person name="Horton D.L."/>
            <person name="Alikhan N.F."/>
            <person name="Baker D."/>
            <person name="Gharbi K."/>
            <person name="Hall N."/>
            <person name="Watson M."/>
            <person name="Adriaenssens E.M."/>
            <person name="Foster-Nyarko E."/>
            <person name="Jarju S."/>
            <person name="Secka A."/>
            <person name="Antonio M."/>
            <person name="Oren A."/>
            <person name="Chaudhuri R.R."/>
            <person name="La Ragione R."/>
            <person name="Hildebrand F."/>
            <person name="Pallen M.J."/>
        </authorList>
    </citation>
    <scope>NUCLEOTIDE SEQUENCE</scope>
    <source>
        <strain evidence="4">150</strain>
    </source>
</reference>
<proteinExistence type="predicted"/>
<organism evidence="4 5">
    <name type="scientific">Enterococcus aquimarinus</name>
    <dbReference type="NCBI Taxonomy" id="328396"/>
    <lineage>
        <taxon>Bacteria</taxon>
        <taxon>Bacillati</taxon>
        <taxon>Bacillota</taxon>
        <taxon>Bacilli</taxon>
        <taxon>Lactobacillales</taxon>
        <taxon>Enterococcaceae</taxon>
        <taxon>Enterococcus</taxon>
    </lineage>
</organism>
<sequence length="518" mass="61226">MKPNYNINQMSLALSTSYEPKKQNTAWFINELVENLEISEPYLFGRPREYSLSMMLKLVLFAYTRSVFSSRKIEQLAEESLPARWLTQESQPTYRTIARFRESNDLEMLINKGLDHLTAYLRKEQLIDDALFIDGTKILADANKYSFVWKKNTIRFDQMNREKISVLLVELKEAHQASYIPEGSNLTLEFLDEIITRLELRLEDLEKEVEKTNKISPNPWKQERRYLKSQTRKLNERRNKMVEHQVQSATYGIRNSYSKTDQDATFMRVKEDPMMNGQLKPAYNFQIATCNQFILGYDIYQNPTDTRTLIPLLERMKLKEQSSKYIVADAGYGSESNYRYLEDMLPEHTALIPYSTMLKEKSKKWKTDEKKVMNWDYFASDDFYIDPLRVRFSFNTYRERKDKNGFVRYLKEYKAEKYNAKQELVSQSVTKSGRVRLIQINPELEYFKAKQKMLLSSKETASIYARRKIDVETVFGRMKASLGFTRFMLRGIDKVRKETGILIMALNIHKLAVRSRKE</sequence>
<dbReference type="NCBIfam" id="NF033551">
    <property type="entry name" value="transpos_IS1182"/>
    <property type="match status" value="1"/>
</dbReference>
<reference evidence="4" key="2">
    <citation type="submission" date="2021-11" db="EMBL/GenBank/DDBJ databases">
        <authorList>
            <person name="Gilroy R."/>
        </authorList>
    </citation>
    <scope>NUCLEOTIDE SEQUENCE</scope>
    <source>
        <strain evidence="4">150</strain>
    </source>
</reference>
<evidence type="ECO:0000259" key="2">
    <source>
        <dbReference type="Pfam" id="PF01609"/>
    </source>
</evidence>
<evidence type="ECO:0000259" key="3">
    <source>
        <dbReference type="Pfam" id="PF05598"/>
    </source>
</evidence>
<feature type="domain" description="Transposase IS4-like" evidence="2">
    <location>
        <begin position="257"/>
        <end position="508"/>
    </location>
</feature>